<accession>A0ABR1YZP2</accession>
<keyword evidence="3" id="KW-1185">Reference proteome</keyword>
<feature type="chain" id="PRO_5046616835" evidence="1">
    <location>
        <begin position="20"/>
        <end position="211"/>
    </location>
</feature>
<evidence type="ECO:0000313" key="3">
    <source>
        <dbReference type="Proteomes" id="UP001492380"/>
    </source>
</evidence>
<evidence type="ECO:0000313" key="2">
    <source>
        <dbReference type="EMBL" id="KAK8244005.1"/>
    </source>
</evidence>
<keyword evidence="1" id="KW-0732">Signal</keyword>
<feature type="signal peptide" evidence="1">
    <location>
        <begin position="1"/>
        <end position="19"/>
    </location>
</feature>
<protein>
    <submittedName>
        <fullName evidence="2">Uncharacterized protein</fullName>
    </submittedName>
</protein>
<organism evidence="2 3">
    <name type="scientific">Phyllosticta capitalensis</name>
    <dbReference type="NCBI Taxonomy" id="121624"/>
    <lineage>
        <taxon>Eukaryota</taxon>
        <taxon>Fungi</taxon>
        <taxon>Dikarya</taxon>
        <taxon>Ascomycota</taxon>
        <taxon>Pezizomycotina</taxon>
        <taxon>Dothideomycetes</taxon>
        <taxon>Dothideomycetes incertae sedis</taxon>
        <taxon>Botryosphaeriales</taxon>
        <taxon>Phyllostictaceae</taxon>
        <taxon>Phyllosticta</taxon>
    </lineage>
</organism>
<dbReference type="EMBL" id="JBBWRZ010000002">
    <property type="protein sequence ID" value="KAK8244005.1"/>
    <property type="molecule type" value="Genomic_DNA"/>
</dbReference>
<name>A0ABR1YZP2_9PEZI</name>
<proteinExistence type="predicted"/>
<sequence>MKVTSVLFAGALTIAGASAAAAPNAQAFCQMPGQACSKLKRAADAAANALAYANPDASPEAEAKKRKGLHFCYFPGEPCSKAKRHADAIADAVADAYAAAGVVGTDIALEHFRSKRSAEAEPEADAAAVADPAKKRKGLHFCYFPGEPCSKVKRAAEAVTEALALPEPEAEATKTKGLHFCYFPGEPCSKAKRAADALADAVNAAGLDLGF</sequence>
<gene>
    <name evidence="2" type="ORF">HDK90DRAFT_507767</name>
</gene>
<evidence type="ECO:0000256" key="1">
    <source>
        <dbReference type="SAM" id="SignalP"/>
    </source>
</evidence>
<reference evidence="2 3" key="1">
    <citation type="submission" date="2024-04" db="EMBL/GenBank/DDBJ databases">
        <title>Phyllosticta paracitricarpa is synonymous to the EU quarantine fungus P. citricarpa based on phylogenomic analyses.</title>
        <authorList>
            <consortium name="Lawrence Berkeley National Laboratory"/>
            <person name="Van Ingen-Buijs V.A."/>
            <person name="Van Westerhoven A.C."/>
            <person name="Haridas S."/>
            <person name="Skiadas P."/>
            <person name="Martin F."/>
            <person name="Groenewald J.Z."/>
            <person name="Crous P.W."/>
            <person name="Seidl M.F."/>
        </authorList>
    </citation>
    <scope>NUCLEOTIDE SEQUENCE [LARGE SCALE GENOMIC DNA]</scope>
    <source>
        <strain evidence="2 3">CBS 123374</strain>
    </source>
</reference>
<comment type="caution">
    <text evidence="2">The sequence shown here is derived from an EMBL/GenBank/DDBJ whole genome shotgun (WGS) entry which is preliminary data.</text>
</comment>
<dbReference type="Proteomes" id="UP001492380">
    <property type="component" value="Unassembled WGS sequence"/>
</dbReference>